<comment type="function">
    <text evidence="2">Binds amino acids.</text>
</comment>
<dbReference type="InterPro" id="IPR056805">
    <property type="entry name" value="ACT_ACR9/10_C"/>
</dbReference>
<evidence type="ECO:0000256" key="2">
    <source>
        <dbReference type="RuleBase" id="RU369043"/>
    </source>
</evidence>
<dbReference type="OrthoDB" id="2019824at2759"/>
<comment type="caution">
    <text evidence="4">The sequence shown here is derived from an EMBL/GenBank/DDBJ whole genome shotgun (WGS) entry which is preliminary data.</text>
</comment>
<dbReference type="Pfam" id="PF24926">
    <property type="entry name" value="ACT_ACR9_C"/>
    <property type="match status" value="1"/>
</dbReference>
<accession>A0A978VNV5</accession>
<dbReference type="CDD" id="cd04894">
    <property type="entry name" value="ACT_ACR-like_1"/>
    <property type="match status" value="1"/>
</dbReference>
<protein>
    <recommendedName>
        <fullName evidence="2">ACT domain-containing protein ACR</fullName>
    </recommendedName>
    <alternativeName>
        <fullName evidence="2">Protein ACT DOMAIN REPEATS</fullName>
    </alternativeName>
</protein>
<keyword evidence="1 2" id="KW-0677">Repeat</keyword>
<organism evidence="4 5">
    <name type="scientific">Ziziphus jujuba var. spinosa</name>
    <dbReference type="NCBI Taxonomy" id="714518"/>
    <lineage>
        <taxon>Eukaryota</taxon>
        <taxon>Viridiplantae</taxon>
        <taxon>Streptophyta</taxon>
        <taxon>Embryophyta</taxon>
        <taxon>Tracheophyta</taxon>
        <taxon>Spermatophyta</taxon>
        <taxon>Magnoliopsida</taxon>
        <taxon>eudicotyledons</taxon>
        <taxon>Gunneridae</taxon>
        <taxon>Pentapetalae</taxon>
        <taxon>rosids</taxon>
        <taxon>fabids</taxon>
        <taxon>Rosales</taxon>
        <taxon>Rhamnaceae</taxon>
        <taxon>Paliureae</taxon>
        <taxon>Ziziphus</taxon>
    </lineage>
</organism>
<name>A0A978VNV5_ZIZJJ</name>
<dbReference type="PANTHER" id="PTHR31096">
    <property type="entry name" value="ACT DOMAIN-CONTAINING PROTEIN ACR4-RELATED"/>
    <property type="match status" value="1"/>
</dbReference>
<sequence>MGVSSCDDVVQIQLGKFPGEPSVVTINCPDEAGLGCDLCRIILEFGLCITKGDFSTDGRWCYIVLWVIPNPSSPNVDWERLKTRLLSACPSCLFSFYLNLQSSGPRPSPLYLLKFWYLDQKGLLHDVTKVLCELELAIQRVKVMPTPDGKVLDLFFITDCLELLHTMNRRDEICDHLMAALGNHCITCEIQLAGPEYESLQGCSPLPPVMAEELFGYELSDEEACVKSLNPNTKGQKKATVMVDNSMSPAHTLLQIQCVDQKGLFYDILRTSKECNLRIAYGRFSSKEKGFWNMDLFIQQTDGKKIVDPESQIALCSRLKKEMLHPLRVIISNRGPDTELLVANPVELCGKGRPRVFFDVTLALKMMGIFIFSAEIVRHSTSVRQWEVYRFLLDESHEFPLASSQARSRIVERVRRTLMGS</sequence>
<evidence type="ECO:0000313" key="5">
    <source>
        <dbReference type="Proteomes" id="UP000813462"/>
    </source>
</evidence>
<feature type="domain" description="ACT" evidence="3">
    <location>
        <begin position="112"/>
        <end position="195"/>
    </location>
</feature>
<dbReference type="InterPro" id="IPR040217">
    <property type="entry name" value="ACR1-12"/>
</dbReference>
<dbReference type="InterPro" id="IPR045865">
    <property type="entry name" value="ACT-like_dom_sf"/>
</dbReference>
<evidence type="ECO:0000259" key="3">
    <source>
        <dbReference type="PROSITE" id="PS51671"/>
    </source>
</evidence>
<dbReference type="EMBL" id="JAEACU010000003">
    <property type="protein sequence ID" value="KAH7537230.1"/>
    <property type="molecule type" value="Genomic_DNA"/>
</dbReference>
<evidence type="ECO:0000256" key="1">
    <source>
        <dbReference type="ARBA" id="ARBA00022737"/>
    </source>
</evidence>
<dbReference type="InterPro" id="IPR056816">
    <property type="entry name" value="ACR2/9/10_N"/>
</dbReference>
<dbReference type="Pfam" id="PF24914">
    <property type="entry name" value="ACR10_N"/>
    <property type="match status" value="1"/>
</dbReference>
<dbReference type="InterPro" id="IPR002912">
    <property type="entry name" value="ACT_dom"/>
</dbReference>
<dbReference type="SUPFAM" id="SSF55021">
    <property type="entry name" value="ACT-like"/>
    <property type="match status" value="2"/>
</dbReference>
<dbReference type="Pfam" id="PF24931">
    <property type="entry name" value="ACT_ACR9_3rd"/>
    <property type="match status" value="1"/>
</dbReference>
<reference evidence="4" key="1">
    <citation type="journal article" date="2021" name="Front. Plant Sci.">
        <title>Chromosome-Scale Genome Assembly for Chinese Sour Jujube and Insights Into Its Genome Evolution and Domestication Signature.</title>
        <authorList>
            <person name="Shen L.-Y."/>
            <person name="Luo H."/>
            <person name="Wang X.-L."/>
            <person name="Wang X.-M."/>
            <person name="Qiu X.-J."/>
            <person name="Liu H."/>
            <person name="Zhou S.-S."/>
            <person name="Jia K.-H."/>
            <person name="Nie S."/>
            <person name="Bao Y.-T."/>
            <person name="Zhang R.-G."/>
            <person name="Yun Q.-Z."/>
            <person name="Chai Y.-H."/>
            <person name="Lu J.-Y."/>
            <person name="Li Y."/>
            <person name="Zhao S.-W."/>
            <person name="Mao J.-F."/>
            <person name="Jia S.-G."/>
            <person name="Mao Y.-M."/>
        </authorList>
    </citation>
    <scope>NUCLEOTIDE SEQUENCE</scope>
    <source>
        <strain evidence="4">AT0</strain>
        <tissue evidence="4">Leaf</tissue>
    </source>
</reference>
<dbReference type="PANTHER" id="PTHR31096:SF65">
    <property type="entry name" value="ACT DOMAIN-CONTAINING PROTEIN ACR9"/>
    <property type="match status" value="1"/>
</dbReference>
<proteinExistence type="predicted"/>
<evidence type="ECO:0000313" key="4">
    <source>
        <dbReference type="EMBL" id="KAH7537230.1"/>
    </source>
</evidence>
<gene>
    <name evidence="4" type="ORF">FEM48_Zijuj03G0071000</name>
</gene>
<dbReference type="GO" id="GO:0016597">
    <property type="term" value="F:amino acid binding"/>
    <property type="evidence" value="ECO:0007669"/>
    <property type="project" value="UniProtKB-UniRule"/>
</dbReference>
<dbReference type="Proteomes" id="UP000813462">
    <property type="component" value="Unassembled WGS sequence"/>
</dbReference>
<dbReference type="AlphaFoldDB" id="A0A978VNV5"/>
<dbReference type="PROSITE" id="PS51671">
    <property type="entry name" value="ACT"/>
    <property type="match status" value="1"/>
</dbReference>